<dbReference type="GeneID" id="39583720"/>
<dbReference type="InterPro" id="IPR013320">
    <property type="entry name" value="ConA-like_dom_sf"/>
</dbReference>
<dbReference type="GO" id="GO:0030246">
    <property type="term" value="F:carbohydrate binding"/>
    <property type="evidence" value="ECO:0007669"/>
    <property type="project" value="UniProtKB-KW"/>
</dbReference>
<dbReference type="EMBL" id="ML119051">
    <property type="protein sequence ID" value="ROT41944.1"/>
    <property type="molecule type" value="Genomic_DNA"/>
</dbReference>
<dbReference type="GO" id="GO:0008810">
    <property type="term" value="F:cellulase activity"/>
    <property type="evidence" value="ECO:0007669"/>
    <property type="project" value="InterPro"/>
</dbReference>
<dbReference type="RefSeq" id="XP_028469750.1">
    <property type="nucleotide sequence ID" value="XM_028615243.1"/>
</dbReference>
<keyword evidence="2" id="KW-0119">Carbohydrate metabolism</keyword>
<keyword evidence="2" id="KW-0624">Polysaccharide degradation</keyword>
<evidence type="ECO:0000313" key="4">
    <source>
        <dbReference type="EMBL" id="ROT41944.1"/>
    </source>
</evidence>
<dbReference type="Pfam" id="PF01670">
    <property type="entry name" value="Glyco_hydro_12"/>
    <property type="match status" value="1"/>
</dbReference>
<evidence type="ECO:0000256" key="1">
    <source>
        <dbReference type="ARBA" id="ARBA00005519"/>
    </source>
</evidence>
<evidence type="ECO:0000256" key="2">
    <source>
        <dbReference type="RuleBase" id="RU361163"/>
    </source>
</evidence>
<dbReference type="AlphaFoldDB" id="A0A3N2Q590"/>
<keyword evidence="3" id="KW-1133">Transmembrane helix</keyword>
<dbReference type="Gene3D" id="2.60.120.180">
    <property type="match status" value="1"/>
</dbReference>
<organism evidence="4 5">
    <name type="scientific">Sodiomyces alkalinus (strain CBS 110278 / VKM F-3762 / F11)</name>
    <name type="common">Alkaliphilic filamentous fungus</name>
    <dbReference type="NCBI Taxonomy" id="1314773"/>
    <lineage>
        <taxon>Eukaryota</taxon>
        <taxon>Fungi</taxon>
        <taxon>Dikarya</taxon>
        <taxon>Ascomycota</taxon>
        <taxon>Pezizomycotina</taxon>
        <taxon>Sordariomycetes</taxon>
        <taxon>Hypocreomycetidae</taxon>
        <taxon>Glomerellales</taxon>
        <taxon>Plectosphaerellaceae</taxon>
        <taxon>Sodiomyces</taxon>
    </lineage>
</organism>
<reference evidence="4 5" key="1">
    <citation type="journal article" date="2018" name="Mol. Ecol.">
        <title>The obligate alkalophilic soda-lake fungus Sodiomyces alkalinus has shifted to a protein diet.</title>
        <authorList>
            <person name="Grum-Grzhimaylo A.A."/>
            <person name="Falkoski D.L."/>
            <person name="van den Heuvel J."/>
            <person name="Valero-Jimenez C.A."/>
            <person name="Min B."/>
            <person name="Choi I.G."/>
            <person name="Lipzen A."/>
            <person name="Daum C.G."/>
            <person name="Aanen D.K."/>
            <person name="Tsang A."/>
            <person name="Henrissat B."/>
            <person name="Bilanenko E.N."/>
            <person name="de Vries R.P."/>
            <person name="van Kan J.A.L."/>
            <person name="Grigoriev I.V."/>
            <person name="Debets A.J.M."/>
        </authorList>
    </citation>
    <scope>NUCLEOTIDE SEQUENCE [LARGE SCALE GENOMIC DNA]</scope>
    <source>
        <strain evidence="4 5">F11</strain>
    </source>
</reference>
<keyword evidence="3" id="KW-0472">Membrane</keyword>
<dbReference type="STRING" id="1314773.A0A3N2Q590"/>
<sequence>MGLNCRWLVNAGLLALPIAITLAVLFGLQAGREAVGKPPLFVDNGIKRTQYCQKAFGIHPESRGLEYTLNPNQWGWSEGEPGGLCINVTSFNNQTYATKSTAPEFSVTWEYPPGPLTQPVHAFPNIKVESTEFPVRVRDLESISIDVEWTYGVGNRTASTTDEDELAEHEVNTNVAIDMFLDSNKKKAKDSTKASYELMVWLAAIGPATHPIGLKQGAMATEIINGITFSLYVGRNSLKQNVLTWVASETVEKFNADLTPLVQRVLSGTGSYYPLDSDYVGYMGLGSEAYHSNTAVTFHVPQLAIDVQRSS</sequence>
<evidence type="ECO:0000256" key="3">
    <source>
        <dbReference type="SAM" id="Phobius"/>
    </source>
</evidence>
<keyword evidence="5" id="KW-1185">Reference proteome</keyword>
<name>A0A3N2Q590_SODAK</name>
<keyword evidence="2" id="KW-0326">Glycosidase</keyword>
<feature type="transmembrane region" description="Helical" evidence="3">
    <location>
        <begin position="7"/>
        <end position="28"/>
    </location>
</feature>
<comment type="similarity">
    <text evidence="1 2">Belongs to the glycosyl hydrolase 12 (cellulase H) family.</text>
</comment>
<keyword evidence="4" id="KW-0430">Lectin</keyword>
<dbReference type="PANTHER" id="PTHR34002">
    <property type="entry name" value="BLR1656 PROTEIN"/>
    <property type="match status" value="1"/>
</dbReference>
<dbReference type="SUPFAM" id="SSF49899">
    <property type="entry name" value="Concanavalin A-like lectins/glucanases"/>
    <property type="match status" value="1"/>
</dbReference>
<dbReference type="InterPro" id="IPR002594">
    <property type="entry name" value="GH12"/>
</dbReference>
<accession>A0A3N2Q590</accession>
<dbReference type="InterPro" id="IPR013319">
    <property type="entry name" value="GH11/12"/>
</dbReference>
<dbReference type="PANTHER" id="PTHR34002:SF9">
    <property type="entry name" value="XYLOGLUCAN-SPECIFIC ENDO-BETA-1,4-GLUCANASE A"/>
    <property type="match status" value="1"/>
</dbReference>
<keyword evidence="3" id="KW-0812">Transmembrane</keyword>
<dbReference type="OrthoDB" id="89349at2759"/>
<evidence type="ECO:0000313" key="5">
    <source>
        <dbReference type="Proteomes" id="UP000272025"/>
    </source>
</evidence>
<gene>
    <name evidence="4" type="ORF">SODALDRAFT_391007</name>
</gene>
<protein>
    <submittedName>
        <fullName evidence="4">Concanavalin A-like lectin/glucanase</fullName>
    </submittedName>
</protein>
<proteinExistence type="inferred from homology"/>
<dbReference type="GO" id="GO:0000272">
    <property type="term" value="P:polysaccharide catabolic process"/>
    <property type="evidence" value="ECO:0007669"/>
    <property type="project" value="UniProtKB-KW"/>
</dbReference>
<dbReference type="Proteomes" id="UP000272025">
    <property type="component" value="Unassembled WGS sequence"/>
</dbReference>
<keyword evidence="2" id="KW-0378">Hydrolase</keyword>